<keyword evidence="3" id="KW-0808">Transferase</keyword>
<accession>A0ABQ4WRG8</accession>
<dbReference type="EMBL" id="BQNB010008873">
    <property type="protein sequence ID" value="GJS55502.1"/>
    <property type="molecule type" value="Genomic_DNA"/>
</dbReference>
<feature type="non-terminal residue" evidence="3">
    <location>
        <position position="336"/>
    </location>
</feature>
<dbReference type="Pfam" id="PF24626">
    <property type="entry name" value="SH3_Tf2-1"/>
    <property type="match status" value="1"/>
</dbReference>
<reference evidence="3" key="2">
    <citation type="submission" date="2022-01" db="EMBL/GenBank/DDBJ databases">
        <authorList>
            <person name="Yamashiro T."/>
            <person name="Shiraishi A."/>
            <person name="Satake H."/>
            <person name="Nakayama K."/>
        </authorList>
    </citation>
    <scope>NUCLEOTIDE SEQUENCE</scope>
</reference>
<protein>
    <submittedName>
        <fullName evidence="3">Reverse transcriptase domain-containing protein</fullName>
    </submittedName>
</protein>
<keyword evidence="3" id="KW-0548">Nucleotidyltransferase</keyword>
<dbReference type="SUPFAM" id="SSF52540">
    <property type="entry name" value="P-loop containing nucleoside triphosphate hydrolases"/>
    <property type="match status" value="1"/>
</dbReference>
<dbReference type="InterPro" id="IPR000795">
    <property type="entry name" value="T_Tr_GTP-bd_dom"/>
</dbReference>
<evidence type="ECO:0000259" key="2">
    <source>
        <dbReference type="Pfam" id="PF24626"/>
    </source>
</evidence>
<comment type="caution">
    <text evidence="3">The sequence shown here is derived from an EMBL/GenBank/DDBJ whole genome shotgun (WGS) entry which is preliminary data.</text>
</comment>
<sequence>MKTSGQLDIAAEEPGAVAEEIKIRSLAKMYTFFAMLSHSEYDERRISIKAIPMSLVLEDNNSKSYKCNILDTLGHVNFSDEMTAALKLADGTVLIVDAAEGVILACYITLAVISTRVLETFVAVKAHHNVAHDSNRLGCVDVVPWESIVGALGLSLVPAPAAASTLTKASSSVFIMYFAGKIFKGVLRFGKKGKLAPRFVGPFESIKKVGPMANRLDLPEELNGVHDTFHVLNLKKCLADLIPQVPLDEIRVEAKSNFVEEPVESLEREFKKLKRSRIAIVKVRWNSRRDPEFTWEREDQMKLKYPHLFSNSFDDLTLSVYSDLYRVDGGAFVENY</sequence>
<dbReference type="Proteomes" id="UP001151760">
    <property type="component" value="Unassembled WGS sequence"/>
</dbReference>
<keyword evidence="4" id="KW-1185">Reference proteome</keyword>
<dbReference type="PANTHER" id="PTHR46148">
    <property type="entry name" value="CHROMO DOMAIN-CONTAINING PROTEIN"/>
    <property type="match status" value="1"/>
</dbReference>
<dbReference type="Gene3D" id="3.40.50.300">
    <property type="entry name" value="P-loop containing nucleotide triphosphate hydrolases"/>
    <property type="match status" value="1"/>
</dbReference>
<keyword evidence="3" id="KW-0695">RNA-directed DNA polymerase</keyword>
<reference evidence="3" key="1">
    <citation type="journal article" date="2022" name="Int. J. Mol. Sci.">
        <title>Draft Genome of Tanacetum Coccineum: Genomic Comparison of Closely Related Tanacetum-Family Plants.</title>
        <authorList>
            <person name="Yamashiro T."/>
            <person name="Shiraishi A."/>
            <person name="Nakayama K."/>
            <person name="Satake H."/>
        </authorList>
    </citation>
    <scope>NUCLEOTIDE SEQUENCE</scope>
</reference>
<dbReference type="Pfam" id="PF00009">
    <property type="entry name" value="GTP_EFTU"/>
    <property type="match status" value="1"/>
</dbReference>
<feature type="domain" description="Tf2-1-like SH3-like" evidence="2">
    <location>
        <begin position="187"/>
        <end position="237"/>
    </location>
</feature>
<evidence type="ECO:0000313" key="3">
    <source>
        <dbReference type="EMBL" id="GJS55502.1"/>
    </source>
</evidence>
<feature type="domain" description="Tr-type G" evidence="1">
    <location>
        <begin position="35"/>
        <end position="123"/>
    </location>
</feature>
<dbReference type="InterPro" id="IPR027417">
    <property type="entry name" value="P-loop_NTPase"/>
</dbReference>
<organism evidence="3 4">
    <name type="scientific">Tanacetum coccineum</name>
    <dbReference type="NCBI Taxonomy" id="301880"/>
    <lineage>
        <taxon>Eukaryota</taxon>
        <taxon>Viridiplantae</taxon>
        <taxon>Streptophyta</taxon>
        <taxon>Embryophyta</taxon>
        <taxon>Tracheophyta</taxon>
        <taxon>Spermatophyta</taxon>
        <taxon>Magnoliopsida</taxon>
        <taxon>eudicotyledons</taxon>
        <taxon>Gunneridae</taxon>
        <taxon>Pentapetalae</taxon>
        <taxon>asterids</taxon>
        <taxon>campanulids</taxon>
        <taxon>Asterales</taxon>
        <taxon>Asteraceae</taxon>
        <taxon>Asteroideae</taxon>
        <taxon>Anthemideae</taxon>
        <taxon>Anthemidinae</taxon>
        <taxon>Tanacetum</taxon>
    </lineage>
</organism>
<evidence type="ECO:0000313" key="4">
    <source>
        <dbReference type="Proteomes" id="UP001151760"/>
    </source>
</evidence>
<dbReference type="GO" id="GO:0003964">
    <property type="term" value="F:RNA-directed DNA polymerase activity"/>
    <property type="evidence" value="ECO:0007669"/>
    <property type="project" value="UniProtKB-KW"/>
</dbReference>
<gene>
    <name evidence="3" type="ORF">Tco_0628864</name>
</gene>
<dbReference type="PANTHER" id="PTHR46148:SF59">
    <property type="entry name" value="NUCLEOTIDYLTRANSFERASE, RIBONUCLEASE H"/>
    <property type="match status" value="1"/>
</dbReference>
<proteinExistence type="predicted"/>
<evidence type="ECO:0000259" key="1">
    <source>
        <dbReference type="Pfam" id="PF00009"/>
    </source>
</evidence>
<dbReference type="InterPro" id="IPR056924">
    <property type="entry name" value="SH3_Tf2-1"/>
</dbReference>
<name>A0ABQ4WRG8_9ASTR</name>